<dbReference type="InterPro" id="IPR011987">
    <property type="entry name" value="ATPase_V1-cplx_hsu_C"/>
</dbReference>
<proteinExistence type="inferred from homology"/>
<protein>
    <submittedName>
        <fullName evidence="6">V-type proton ATPase subunit H</fullName>
    </submittedName>
</protein>
<sequence length="558" mass="62657">MSSINQNEMAKQVSAMNISGAPKSSSAHPAKYNKKYEVPATLIISPYFDGVTRNVHKRPMPWEGFFNAGLITEEEMITFRSLQQSKRNFKDYPIETRKCTNLVLGLLVKLHRIEVIQYLLVLLDDLVENQDTAIDECISYKSDRYATIYTLLEKNFESHDDYIGLMACKVIIKLLNSQNSYDFSFDFTNLFVYFEQKLDSTDPSISDVVIQLIQSVLSINGSRKFIFHNSPSCLEKMVLILKDTVLSPNQHGLKVSVAQTQKYDIIPTLVKIARSTLKEKVIRVMIFTIKNMFDLSLESNLPSIVVSGVQSCLIALSGRKIQDADLSEVISDLSQKLSEKLEKETTWDEYMNELKSGMLSWSQVHSSDAFWKMNYEKFNQEDHLGLKILSELISDSNNDPLIIAVACHDLGQYIKHYPNGKAILTKLGAKAHLMQLMTHPDDKVRYEALTSVQEFMVNAWKNQQLTASIGRSGVGPAAAAACSSEELLNELFGSCLGGIALQRELLDHAALEKHALHFQHLVARFEVFLLQQLGLGFAVRQGRAQAGNALACVQVSLG</sequence>
<evidence type="ECO:0000256" key="4">
    <source>
        <dbReference type="ARBA" id="ARBA00023065"/>
    </source>
</evidence>
<dbReference type="EMBL" id="LSSM01003408">
    <property type="protein sequence ID" value="OMJ17995.1"/>
    <property type="molecule type" value="Genomic_DNA"/>
</dbReference>
<comment type="caution">
    <text evidence="6">The sequence shown here is derived from an EMBL/GenBank/DDBJ whole genome shotgun (WGS) entry which is preliminary data.</text>
</comment>
<keyword evidence="7" id="KW-1185">Reference proteome</keyword>
<dbReference type="PANTHER" id="PTHR10698:SF0">
    <property type="entry name" value="V-TYPE PROTON ATPASE SUBUNIT H"/>
    <property type="match status" value="1"/>
</dbReference>
<name>A0A1R1XTQ4_9FUNG</name>
<dbReference type="Gene3D" id="1.25.10.10">
    <property type="entry name" value="Leucine-rich Repeat Variant"/>
    <property type="match status" value="1"/>
</dbReference>
<dbReference type="InterPro" id="IPR016024">
    <property type="entry name" value="ARM-type_fold"/>
</dbReference>
<dbReference type="Gene3D" id="1.25.40.150">
    <property type="entry name" value="V-type ATPase, subunit H, C-terminal domain"/>
    <property type="match status" value="1"/>
</dbReference>
<evidence type="ECO:0000256" key="3">
    <source>
        <dbReference type="ARBA" id="ARBA00022781"/>
    </source>
</evidence>
<dbReference type="InterPro" id="IPR011989">
    <property type="entry name" value="ARM-like"/>
</dbReference>
<keyword evidence="3" id="KW-0375">Hydrogen ion transport</keyword>
<dbReference type="Pfam" id="PF11698">
    <property type="entry name" value="V-ATPase_H_C"/>
    <property type="match status" value="1"/>
</dbReference>
<evidence type="ECO:0000259" key="5">
    <source>
        <dbReference type="Pfam" id="PF11698"/>
    </source>
</evidence>
<comment type="similarity">
    <text evidence="1">Belongs to the V-ATPase H subunit family.</text>
</comment>
<dbReference type="OrthoDB" id="10263554at2759"/>
<organism evidence="6 7">
    <name type="scientific">Smittium culicis</name>
    <dbReference type="NCBI Taxonomy" id="133412"/>
    <lineage>
        <taxon>Eukaryota</taxon>
        <taxon>Fungi</taxon>
        <taxon>Fungi incertae sedis</taxon>
        <taxon>Zoopagomycota</taxon>
        <taxon>Kickxellomycotina</taxon>
        <taxon>Harpellomycetes</taxon>
        <taxon>Harpellales</taxon>
        <taxon>Legeriomycetaceae</taxon>
        <taxon>Smittium</taxon>
    </lineage>
</organism>
<gene>
    <name evidence="6" type="ORF">AYI69_g7210</name>
</gene>
<dbReference type="AlphaFoldDB" id="A0A1R1XTQ4"/>
<dbReference type="InterPro" id="IPR038497">
    <property type="entry name" value="ATPase_V1-cplx_hsu_C_sf"/>
</dbReference>
<feature type="domain" description="ATPase V1 complex subunit H C-terminal" evidence="5">
    <location>
        <begin position="345"/>
        <end position="460"/>
    </location>
</feature>
<evidence type="ECO:0000313" key="6">
    <source>
        <dbReference type="EMBL" id="OMJ17995.1"/>
    </source>
</evidence>
<reference evidence="7" key="1">
    <citation type="submission" date="2017-01" db="EMBL/GenBank/DDBJ databases">
        <authorList>
            <person name="Wang Y."/>
            <person name="White M."/>
            <person name="Kvist S."/>
            <person name="Moncalvo J.-M."/>
        </authorList>
    </citation>
    <scope>NUCLEOTIDE SEQUENCE [LARGE SCALE GENOMIC DNA]</scope>
    <source>
        <strain evidence="7">ID-206-W2</strain>
    </source>
</reference>
<dbReference type="SUPFAM" id="SSF48371">
    <property type="entry name" value="ARM repeat"/>
    <property type="match status" value="1"/>
</dbReference>
<dbReference type="GO" id="GO:0000329">
    <property type="term" value="C:fungal-type vacuole membrane"/>
    <property type="evidence" value="ECO:0007669"/>
    <property type="project" value="TreeGrafter"/>
</dbReference>
<keyword evidence="2" id="KW-0813">Transport</keyword>
<evidence type="ECO:0000313" key="7">
    <source>
        <dbReference type="Proteomes" id="UP000187429"/>
    </source>
</evidence>
<dbReference type="GO" id="GO:0000221">
    <property type="term" value="C:vacuolar proton-transporting V-type ATPase, V1 domain"/>
    <property type="evidence" value="ECO:0007669"/>
    <property type="project" value="InterPro"/>
</dbReference>
<evidence type="ECO:0000256" key="2">
    <source>
        <dbReference type="ARBA" id="ARBA00022448"/>
    </source>
</evidence>
<dbReference type="InterPro" id="IPR004908">
    <property type="entry name" value="ATPase_V1-cplx_hsu"/>
</dbReference>
<accession>A0A1R1XTQ4</accession>
<dbReference type="GO" id="GO:0046961">
    <property type="term" value="F:proton-transporting ATPase activity, rotational mechanism"/>
    <property type="evidence" value="ECO:0007669"/>
    <property type="project" value="InterPro"/>
</dbReference>
<evidence type="ECO:0000256" key="1">
    <source>
        <dbReference type="ARBA" id="ARBA00008613"/>
    </source>
</evidence>
<dbReference type="PANTHER" id="PTHR10698">
    <property type="entry name" value="V-TYPE PROTON ATPASE SUBUNIT H"/>
    <property type="match status" value="1"/>
</dbReference>
<keyword evidence="4" id="KW-0406">Ion transport</keyword>
<dbReference type="Proteomes" id="UP000187429">
    <property type="component" value="Unassembled WGS sequence"/>
</dbReference>
<dbReference type="Pfam" id="PF03224">
    <property type="entry name" value="V-ATPase_H_N"/>
    <property type="match status" value="2"/>
</dbReference>